<dbReference type="STRING" id="166423.A0A0M9A277"/>
<reference evidence="1 2" key="1">
    <citation type="submission" date="2015-07" db="EMBL/GenBank/DDBJ databases">
        <title>The genome of Melipona quadrifasciata.</title>
        <authorList>
            <person name="Pan H."/>
            <person name="Kapheim K."/>
        </authorList>
    </citation>
    <scope>NUCLEOTIDE SEQUENCE [LARGE SCALE GENOMIC DNA]</scope>
    <source>
        <strain evidence="1">0111107301</strain>
        <tissue evidence="1">Whole body</tissue>
    </source>
</reference>
<sequence>MHQTSPKCNIKLCSNNDVPPSSVIRSCLGPSLAQVFFDYIHHDTIKLLDVLTPLKTSKACFSIPSDRQLSECRFIPPTDRQIVKAFVHQNILEIGEALLERVKKDIEESLRDKIERQSREKFYLYQAKKRREAELHVQQLHEKYENYIETTQHELQKQLEAEWSKAAAECAKNTQKAVVQERINVTNEMMRKMRAEMTHVVQSLYKDFEELFCAKRDNIIADFNQIMRFTFSHRRQFEMQNAADLINVLCLERLRNNREKHIMHKYFQQQINEFYELMVRLKDVIIAMRKEITDCHIEKKLLNEEFCEVAKHFQKFIDFVFRAMPRQADYLLPLELQRLIRPDKDKEEMKKIIE</sequence>
<dbReference type="InterPro" id="IPR038927">
    <property type="entry name" value="C6orf163"/>
</dbReference>
<dbReference type="PANTHER" id="PTHR34645:SF1">
    <property type="entry name" value="GENE 136-RELATED"/>
    <property type="match status" value="1"/>
</dbReference>
<accession>A0A0M9A277</accession>
<evidence type="ECO:0000313" key="1">
    <source>
        <dbReference type="EMBL" id="KOX75780.1"/>
    </source>
</evidence>
<name>A0A0M9A277_9HYME</name>
<dbReference type="EMBL" id="KQ435758">
    <property type="protein sequence ID" value="KOX75780.1"/>
    <property type="molecule type" value="Genomic_DNA"/>
</dbReference>
<protein>
    <submittedName>
        <fullName evidence="1">Uncharacterized protein</fullName>
    </submittedName>
</protein>
<keyword evidence="2" id="KW-1185">Reference proteome</keyword>
<dbReference type="PANTHER" id="PTHR34645">
    <property type="entry name" value="SIMILAR TO HYPOTHETICAL PROTEIN"/>
    <property type="match status" value="1"/>
</dbReference>
<gene>
    <name evidence="1" type="ORF">WN51_12568</name>
</gene>
<dbReference type="Proteomes" id="UP000053105">
    <property type="component" value="Unassembled WGS sequence"/>
</dbReference>
<proteinExistence type="predicted"/>
<organism evidence="1 2">
    <name type="scientific">Melipona quadrifasciata</name>
    <dbReference type="NCBI Taxonomy" id="166423"/>
    <lineage>
        <taxon>Eukaryota</taxon>
        <taxon>Metazoa</taxon>
        <taxon>Ecdysozoa</taxon>
        <taxon>Arthropoda</taxon>
        <taxon>Hexapoda</taxon>
        <taxon>Insecta</taxon>
        <taxon>Pterygota</taxon>
        <taxon>Neoptera</taxon>
        <taxon>Endopterygota</taxon>
        <taxon>Hymenoptera</taxon>
        <taxon>Apocrita</taxon>
        <taxon>Aculeata</taxon>
        <taxon>Apoidea</taxon>
        <taxon>Anthophila</taxon>
        <taxon>Apidae</taxon>
        <taxon>Melipona</taxon>
    </lineage>
</organism>
<dbReference type="OrthoDB" id="8196513at2759"/>
<evidence type="ECO:0000313" key="2">
    <source>
        <dbReference type="Proteomes" id="UP000053105"/>
    </source>
</evidence>
<dbReference type="AlphaFoldDB" id="A0A0M9A277"/>